<dbReference type="GO" id="GO:0016491">
    <property type="term" value="F:oxidoreductase activity"/>
    <property type="evidence" value="ECO:0007669"/>
    <property type="project" value="UniProtKB-KW"/>
</dbReference>
<dbReference type="RefSeq" id="WP_152811497.1">
    <property type="nucleotide sequence ID" value="NZ_VJXX01000001.1"/>
</dbReference>
<feature type="domain" description="Pyrroline-5-carboxylate reductase catalytic N-terminal" evidence="2">
    <location>
        <begin position="2"/>
        <end position="92"/>
    </location>
</feature>
<dbReference type="AlphaFoldDB" id="A0A7X1NLR3"/>
<organism evidence="3 4">
    <name type="scientific">Arthrobacter bussei</name>
    <dbReference type="NCBI Taxonomy" id="2594179"/>
    <lineage>
        <taxon>Bacteria</taxon>
        <taxon>Bacillati</taxon>
        <taxon>Actinomycetota</taxon>
        <taxon>Actinomycetes</taxon>
        <taxon>Micrococcales</taxon>
        <taxon>Micrococcaceae</taxon>
        <taxon>Arthrobacter</taxon>
    </lineage>
</organism>
<dbReference type="PANTHER" id="PTHR14239">
    <property type="entry name" value="DUDULIN-RELATED"/>
    <property type="match status" value="1"/>
</dbReference>
<evidence type="ECO:0000313" key="3">
    <source>
        <dbReference type="EMBL" id="MPY09167.1"/>
    </source>
</evidence>
<evidence type="ECO:0000259" key="2">
    <source>
        <dbReference type="Pfam" id="PF03807"/>
    </source>
</evidence>
<dbReference type="SUPFAM" id="SSF51735">
    <property type="entry name" value="NAD(P)-binding Rossmann-fold domains"/>
    <property type="match status" value="1"/>
</dbReference>
<reference evidence="4" key="1">
    <citation type="submission" date="2019-07" db="EMBL/GenBank/DDBJ databases">
        <title>Arthrobacter KR32 sp. nov., isolated from mountain cheese made of cows milk.</title>
        <authorList>
            <person name="Flegler A."/>
        </authorList>
    </citation>
    <scope>NUCLEOTIDE SEQUENCE [LARGE SCALE GENOMIC DNA]</scope>
    <source>
        <strain evidence="4">KR32</strain>
    </source>
</reference>
<accession>A0A7X1NLR3</accession>
<dbReference type="InterPro" id="IPR028939">
    <property type="entry name" value="P5C_Rdtase_cat_N"/>
</dbReference>
<protein>
    <recommendedName>
        <fullName evidence="2">Pyrroline-5-carboxylate reductase catalytic N-terminal domain-containing protein</fullName>
    </recommendedName>
</protein>
<keyword evidence="4" id="KW-1185">Reference proteome</keyword>
<dbReference type="InterPro" id="IPR051267">
    <property type="entry name" value="STEAP_metalloreductase"/>
</dbReference>
<keyword evidence="1" id="KW-0560">Oxidoreductase</keyword>
<dbReference type="Proteomes" id="UP000326464">
    <property type="component" value="Unassembled WGS sequence"/>
</dbReference>
<gene>
    <name evidence="3" type="ORF">FNH21_00175</name>
</gene>
<dbReference type="Gene3D" id="3.40.50.720">
    <property type="entry name" value="NAD(P)-binding Rossmann-like Domain"/>
    <property type="match status" value="1"/>
</dbReference>
<dbReference type="EMBL" id="VJXX01000001">
    <property type="protein sequence ID" value="MPY09167.1"/>
    <property type="molecule type" value="Genomic_DNA"/>
</dbReference>
<evidence type="ECO:0000256" key="1">
    <source>
        <dbReference type="ARBA" id="ARBA00023002"/>
    </source>
</evidence>
<comment type="caution">
    <text evidence="3">The sequence shown here is derived from an EMBL/GenBank/DDBJ whole genome shotgun (WGS) entry which is preliminary data.</text>
</comment>
<proteinExistence type="predicted"/>
<sequence length="244" mass="25465">MKIGILGAGSIGSTLAQKLAEAGHQVKVANSRGPETIDETVLATGATAVEASDVVQDVDVLVTSIPLARMAGIRPLLEELSADAVVIDTSNYYPLRDGHIEALDGGQVEGLWVSEQIGRPVVKAWNAILSGTFEAKGRPAGQAGRLAIPVAGDDEVGKRAAISLVEDTGFDTVDAGTLSESWRQQPGAPAYCTELTQEELPAALARAQKDLLAGRRDRVMATIGDTFGSLTSDDIAALNRATYA</sequence>
<dbReference type="OrthoDB" id="1523398at2"/>
<dbReference type="Pfam" id="PF03807">
    <property type="entry name" value="F420_oxidored"/>
    <property type="match status" value="1"/>
</dbReference>
<name>A0A7X1NLR3_9MICC</name>
<evidence type="ECO:0000313" key="4">
    <source>
        <dbReference type="Proteomes" id="UP000326464"/>
    </source>
</evidence>
<dbReference type="InterPro" id="IPR036291">
    <property type="entry name" value="NAD(P)-bd_dom_sf"/>
</dbReference>